<reference evidence="2" key="1">
    <citation type="submission" date="2016-11" db="UniProtKB">
        <authorList>
            <consortium name="WormBaseParasite"/>
        </authorList>
    </citation>
    <scope>IDENTIFICATION</scope>
    <source>
        <strain evidence="2">KR3021</strain>
    </source>
</reference>
<dbReference type="Proteomes" id="UP000095286">
    <property type="component" value="Unplaced"/>
</dbReference>
<evidence type="ECO:0000313" key="2">
    <source>
        <dbReference type="WBParaSite" id="RSKR_0000011050.1"/>
    </source>
</evidence>
<proteinExistence type="predicted"/>
<protein>
    <submittedName>
        <fullName evidence="2">Phage protein</fullName>
    </submittedName>
</protein>
<accession>A0AC35TFT2</accession>
<organism evidence="1 2">
    <name type="scientific">Rhabditophanes sp. KR3021</name>
    <dbReference type="NCBI Taxonomy" id="114890"/>
    <lineage>
        <taxon>Eukaryota</taxon>
        <taxon>Metazoa</taxon>
        <taxon>Ecdysozoa</taxon>
        <taxon>Nematoda</taxon>
        <taxon>Chromadorea</taxon>
        <taxon>Rhabditida</taxon>
        <taxon>Tylenchina</taxon>
        <taxon>Panagrolaimomorpha</taxon>
        <taxon>Strongyloidoidea</taxon>
        <taxon>Alloionematidae</taxon>
        <taxon>Rhabditophanes</taxon>
    </lineage>
</organism>
<sequence>MKFKQLKTITLDCIGPNKFNVPETIRIVKYTCFSHQIPEFCRDHKIPTFEGLLNISEKHANYFGDFQKEYLFEREYEEKLFHINERMYEYKMCKCSEPIMDFNHSYIQFDSERRFYYINAKSIHELEKYLDCNVSSDKRIRDFLLEKAL</sequence>
<evidence type="ECO:0000313" key="1">
    <source>
        <dbReference type="Proteomes" id="UP000095286"/>
    </source>
</evidence>
<name>A0AC35TFT2_9BILA</name>
<dbReference type="WBParaSite" id="RSKR_0000011050.1">
    <property type="protein sequence ID" value="RSKR_0000011050.1"/>
    <property type="gene ID" value="RSKR_0000011050"/>
</dbReference>